<evidence type="ECO:0000313" key="2">
    <source>
        <dbReference type="Proteomes" id="UP000035955"/>
    </source>
</evidence>
<reference evidence="1 2" key="1">
    <citation type="submission" date="2015-03" db="EMBL/GenBank/DDBJ databases">
        <title>Genome sequencing of Methylobacterium variabile DSM 16961.</title>
        <authorList>
            <person name="Chaudhry V."/>
            <person name="Patil P.B."/>
        </authorList>
    </citation>
    <scope>NUCLEOTIDE SEQUENCE [LARGE SCALE GENOMIC DNA]</scope>
    <source>
        <strain evidence="1 2">DSM 16961</strain>
    </source>
</reference>
<dbReference type="Pfam" id="PF10934">
    <property type="entry name" value="Sheath_initiator"/>
    <property type="match status" value="1"/>
</dbReference>
<keyword evidence="2" id="KW-1185">Reference proteome</keyword>
<dbReference type="EMBL" id="LABY01000143">
    <property type="protein sequence ID" value="KMO33914.1"/>
    <property type="molecule type" value="Genomic_DNA"/>
</dbReference>
<name>A0A0J6SJU3_9HYPH</name>
<protein>
    <submittedName>
        <fullName evidence="1">Uncharacterized protein</fullName>
    </submittedName>
</protein>
<dbReference type="AlphaFoldDB" id="A0A0J6SJU3"/>
<accession>A0A0J6SJU3</accession>
<sequence>MRSLLLDTVTWDLALDTSGSIAVASNPYAMAQDAACAIRTYQGEVYYNTADGVPYRDQILGQQVPLSLVRAYLEAAALTVPGVVQAQAFFTRFEGRRLSGQVQITDRTGALSAASF</sequence>
<dbReference type="RefSeq" id="WP_048445952.1">
    <property type="nucleotide sequence ID" value="NZ_LABY01000143.1"/>
</dbReference>
<comment type="caution">
    <text evidence="1">The sequence shown here is derived from an EMBL/GenBank/DDBJ whole genome shotgun (WGS) entry which is preliminary data.</text>
</comment>
<dbReference type="InterPro" id="IPR020288">
    <property type="entry name" value="Sheath_initiator"/>
</dbReference>
<evidence type="ECO:0000313" key="1">
    <source>
        <dbReference type="EMBL" id="KMO33914.1"/>
    </source>
</evidence>
<dbReference type="OrthoDB" id="7026141at2"/>
<proteinExistence type="predicted"/>
<organism evidence="1 2">
    <name type="scientific">Methylobacterium variabile</name>
    <dbReference type="NCBI Taxonomy" id="298794"/>
    <lineage>
        <taxon>Bacteria</taxon>
        <taxon>Pseudomonadati</taxon>
        <taxon>Pseudomonadota</taxon>
        <taxon>Alphaproteobacteria</taxon>
        <taxon>Hyphomicrobiales</taxon>
        <taxon>Methylobacteriaceae</taxon>
        <taxon>Methylobacterium</taxon>
    </lineage>
</organism>
<dbReference type="PATRIC" id="fig|298794.3.peg.1318"/>
<dbReference type="Proteomes" id="UP000035955">
    <property type="component" value="Unassembled WGS sequence"/>
</dbReference>
<gene>
    <name evidence="1" type="ORF">VQ02_19970</name>
</gene>